<evidence type="ECO:0000313" key="4">
    <source>
        <dbReference type="Proteomes" id="UP000777265"/>
    </source>
</evidence>
<evidence type="ECO:0000259" key="2">
    <source>
        <dbReference type="Pfam" id="PF13581"/>
    </source>
</evidence>
<protein>
    <submittedName>
        <fullName evidence="3">ATP-binding protein</fullName>
    </submittedName>
</protein>
<keyword evidence="1" id="KW-0723">Serine/threonine-protein kinase</keyword>
<dbReference type="PANTHER" id="PTHR35526">
    <property type="entry name" value="ANTI-SIGMA-F FACTOR RSBW-RELATED"/>
    <property type="match status" value="1"/>
</dbReference>
<dbReference type="Gene3D" id="3.30.565.10">
    <property type="entry name" value="Histidine kinase-like ATPase, C-terminal domain"/>
    <property type="match status" value="1"/>
</dbReference>
<gene>
    <name evidence="3" type="ORF">GXY80_00370</name>
</gene>
<keyword evidence="1" id="KW-0418">Kinase</keyword>
<comment type="caution">
    <text evidence="3">The sequence shown here is derived from an EMBL/GenBank/DDBJ whole genome shotgun (WGS) entry which is preliminary data.</text>
</comment>
<dbReference type="InterPro" id="IPR050267">
    <property type="entry name" value="Anti-sigma-factor_SerPK"/>
</dbReference>
<dbReference type="SUPFAM" id="SSF55874">
    <property type="entry name" value="ATPase domain of HSP90 chaperone/DNA topoisomerase II/histidine kinase"/>
    <property type="match status" value="1"/>
</dbReference>
<feature type="domain" description="Histidine kinase/HSP90-like ATPase" evidence="2">
    <location>
        <begin position="9"/>
        <end position="134"/>
    </location>
</feature>
<sequence>MKTISTTVLPAKLEHLPAFIEAVTRAATRGGVDRKKLFTIELAIEEVLTNIMYYAYEGGEGDINVVCRSDNRQWFIVEIADRGKAFDMTAVPPPDLTGTLSEREIGGLGIHFVKTLADDVLYRREGDRNILEMKISLVSSTVH</sequence>
<name>A0A971M245_9BACT</name>
<evidence type="ECO:0000256" key="1">
    <source>
        <dbReference type="ARBA" id="ARBA00022527"/>
    </source>
</evidence>
<dbReference type="Pfam" id="PF13581">
    <property type="entry name" value="HATPase_c_2"/>
    <property type="match status" value="1"/>
</dbReference>
<organism evidence="3 4">
    <name type="scientific">Syntrophorhabdus aromaticivorans</name>
    <dbReference type="NCBI Taxonomy" id="328301"/>
    <lineage>
        <taxon>Bacteria</taxon>
        <taxon>Pseudomonadati</taxon>
        <taxon>Thermodesulfobacteriota</taxon>
        <taxon>Syntrophorhabdia</taxon>
        <taxon>Syntrophorhabdales</taxon>
        <taxon>Syntrophorhabdaceae</taxon>
        <taxon>Syntrophorhabdus</taxon>
    </lineage>
</organism>
<dbReference type="EMBL" id="JAAYEE010000008">
    <property type="protein sequence ID" value="NLW33922.1"/>
    <property type="molecule type" value="Genomic_DNA"/>
</dbReference>
<dbReference type="InterPro" id="IPR036890">
    <property type="entry name" value="HATPase_C_sf"/>
</dbReference>
<keyword evidence="3" id="KW-0067">ATP-binding</keyword>
<keyword evidence="1" id="KW-0808">Transferase</keyword>
<dbReference type="AlphaFoldDB" id="A0A971M245"/>
<dbReference type="Proteomes" id="UP000777265">
    <property type="component" value="Unassembled WGS sequence"/>
</dbReference>
<reference evidence="3" key="1">
    <citation type="journal article" date="2020" name="Biotechnol. Biofuels">
        <title>New insights from the biogas microbiome by comprehensive genome-resolved metagenomics of nearly 1600 species originating from multiple anaerobic digesters.</title>
        <authorList>
            <person name="Campanaro S."/>
            <person name="Treu L."/>
            <person name="Rodriguez-R L.M."/>
            <person name="Kovalovszki A."/>
            <person name="Ziels R.M."/>
            <person name="Maus I."/>
            <person name="Zhu X."/>
            <person name="Kougias P.G."/>
            <person name="Basile A."/>
            <person name="Luo G."/>
            <person name="Schluter A."/>
            <person name="Konstantinidis K.T."/>
            <person name="Angelidaki I."/>
        </authorList>
    </citation>
    <scope>NUCLEOTIDE SEQUENCE</scope>
    <source>
        <strain evidence="3">AS06rmzACSIP_7</strain>
    </source>
</reference>
<reference evidence="3" key="2">
    <citation type="submission" date="2020-01" db="EMBL/GenBank/DDBJ databases">
        <authorList>
            <person name="Campanaro S."/>
        </authorList>
    </citation>
    <scope>NUCLEOTIDE SEQUENCE</scope>
    <source>
        <strain evidence="3">AS06rmzACSIP_7</strain>
    </source>
</reference>
<dbReference type="PANTHER" id="PTHR35526:SF6">
    <property type="entry name" value="SLR1861 PROTEIN"/>
    <property type="match status" value="1"/>
</dbReference>
<dbReference type="InterPro" id="IPR003594">
    <property type="entry name" value="HATPase_dom"/>
</dbReference>
<evidence type="ECO:0000313" key="3">
    <source>
        <dbReference type="EMBL" id="NLW33922.1"/>
    </source>
</evidence>
<keyword evidence="3" id="KW-0547">Nucleotide-binding</keyword>
<dbReference type="CDD" id="cd16936">
    <property type="entry name" value="HATPase_RsbW-like"/>
    <property type="match status" value="1"/>
</dbReference>
<accession>A0A971M245</accession>
<dbReference type="GO" id="GO:0005524">
    <property type="term" value="F:ATP binding"/>
    <property type="evidence" value="ECO:0007669"/>
    <property type="project" value="UniProtKB-KW"/>
</dbReference>
<dbReference type="GO" id="GO:0004674">
    <property type="term" value="F:protein serine/threonine kinase activity"/>
    <property type="evidence" value="ECO:0007669"/>
    <property type="project" value="UniProtKB-KW"/>
</dbReference>
<proteinExistence type="predicted"/>